<sequence>MRMQLTKEQLEYYASVPRELKELWVEMSSSYPPELCPPGFRPVTSVEDFEKQLREPDDIPMPDIEPQPDAIETYLPHLGFGIRYWVSHAVGKGGYYNFDFTNEAGDRINTPPGVKLFMDPNFHVRSTVDAKLDRMLADPASFGISSGTTLPPACEIFIIYCGRSHFLKLNGKEVYRFKPPEVESGFDGPNSM</sequence>
<reference evidence="1 2" key="1">
    <citation type="submission" date="2024-01" db="EMBL/GenBank/DDBJ databases">
        <title>A draft genome for the cacao thread blight pathogen Marasmiellus scandens.</title>
        <authorList>
            <person name="Baruah I.K."/>
            <person name="Leung J."/>
            <person name="Bukari Y."/>
            <person name="Amoako-Attah I."/>
            <person name="Meinhardt L.W."/>
            <person name="Bailey B.A."/>
            <person name="Cohen S.P."/>
        </authorList>
    </citation>
    <scope>NUCLEOTIDE SEQUENCE [LARGE SCALE GENOMIC DNA]</scope>
    <source>
        <strain evidence="1 2">GH-19</strain>
    </source>
</reference>
<dbReference type="Proteomes" id="UP001498398">
    <property type="component" value="Unassembled WGS sequence"/>
</dbReference>
<proteinExistence type="predicted"/>
<organism evidence="1 2">
    <name type="scientific">Marasmiellus scandens</name>
    <dbReference type="NCBI Taxonomy" id="2682957"/>
    <lineage>
        <taxon>Eukaryota</taxon>
        <taxon>Fungi</taxon>
        <taxon>Dikarya</taxon>
        <taxon>Basidiomycota</taxon>
        <taxon>Agaricomycotina</taxon>
        <taxon>Agaricomycetes</taxon>
        <taxon>Agaricomycetidae</taxon>
        <taxon>Agaricales</taxon>
        <taxon>Marasmiineae</taxon>
        <taxon>Omphalotaceae</taxon>
        <taxon>Marasmiellus</taxon>
    </lineage>
</organism>
<name>A0ABR1JNT6_9AGAR</name>
<dbReference type="EMBL" id="JBANRG010000011">
    <property type="protein sequence ID" value="KAK7462186.1"/>
    <property type="molecule type" value="Genomic_DNA"/>
</dbReference>
<keyword evidence="2" id="KW-1185">Reference proteome</keyword>
<protein>
    <submittedName>
        <fullName evidence="1">Uncharacterized protein</fullName>
    </submittedName>
</protein>
<evidence type="ECO:0000313" key="2">
    <source>
        <dbReference type="Proteomes" id="UP001498398"/>
    </source>
</evidence>
<accession>A0ABR1JNT6</accession>
<gene>
    <name evidence="1" type="ORF">VKT23_007791</name>
</gene>
<evidence type="ECO:0000313" key="1">
    <source>
        <dbReference type="EMBL" id="KAK7462186.1"/>
    </source>
</evidence>
<comment type="caution">
    <text evidence="1">The sequence shown here is derived from an EMBL/GenBank/DDBJ whole genome shotgun (WGS) entry which is preliminary data.</text>
</comment>